<sequence length="175" mass="18810">MAEEPTGEDAVPQARTPAVTAGVVVLAVLALAFLAVAGYFGYTHRQAEQEAQERSEILDAARQGVVNLTTMDFERADEDVQKVLDGSAGEFRDEFEARSHDLIAVMQEAKVKSQGEVRQAAIETQNGDSADVLVAVAQKVSNAGGAAEEPRGQRMRVTMQLEDGTYKIVKAGFVQ</sequence>
<dbReference type="EMBL" id="CP008947">
    <property type="protein sequence ID" value="AII09262.1"/>
    <property type="molecule type" value="Genomic_DNA"/>
</dbReference>
<evidence type="ECO:0000313" key="4">
    <source>
        <dbReference type="EMBL" id="AII09262.1"/>
    </source>
</evidence>
<evidence type="ECO:0008006" key="6">
    <source>
        <dbReference type="Google" id="ProtNLM"/>
    </source>
</evidence>
<dbReference type="RefSeq" id="WP_128641603.1">
    <property type="nucleotide sequence ID" value="NZ_CP008947.1"/>
</dbReference>
<keyword evidence="2 3" id="KW-0472">Membrane</keyword>
<protein>
    <recommendedName>
        <fullName evidence="6">Mce-associated membrane protein</fullName>
    </recommendedName>
</protein>
<comment type="subcellular location">
    <subcellularLocation>
        <location evidence="1">Membrane</location>
    </subcellularLocation>
</comment>
<dbReference type="eggNOG" id="ENOG503303V">
    <property type="taxonomic scope" value="Bacteria"/>
</dbReference>
<evidence type="ECO:0000256" key="1">
    <source>
        <dbReference type="ARBA" id="ARBA00004370"/>
    </source>
</evidence>
<keyword evidence="3" id="KW-1133">Transmembrane helix</keyword>
<feature type="transmembrane region" description="Helical" evidence="3">
    <location>
        <begin position="20"/>
        <end position="42"/>
    </location>
</feature>
<dbReference type="GO" id="GO:0016020">
    <property type="term" value="C:membrane"/>
    <property type="evidence" value="ECO:0007669"/>
    <property type="project" value="UniProtKB-SubCell"/>
</dbReference>
<evidence type="ECO:0000256" key="3">
    <source>
        <dbReference type="SAM" id="Phobius"/>
    </source>
</evidence>
<accession>A0A076EVN8</accession>
<dbReference type="PANTHER" id="PTHR37042">
    <property type="entry name" value="OUTER MEMBRANE PROTEIN RV1973"/>
    <property type="match status" value="1"/>
</dbReference>
<name>A0A076EVN8_RHOOP</name>
<gene>
    <name evidence="4" type="ORF">EP51_33345</name>
</gene>
<evidence type="ECO:0000256" key="2">
    <source>
        <dbReference type="ARBA" id="ARBA00023136"/>
    </source>
</evidence>
<dbReference type="PANTHER" id="PTHR37042:SF4">
    <property type="entry name" value="OUTER MEMBRANE PROTEIN RV1973"/>
    <property type="match status" value="1"/>
</dbReference>
<keyword evidence="3" id="KW-0812">Transmembrane</keyword>
<dbReference type="Proteomes" id="UP000028488">
    <property type="component" value="Chromosome"/>
</dbReference>
<proteinExistence type="predicted"/>
<organism evidence="4 5">
    <name type="scientific">Rhodococcus opacus</name>
    <name type="common">Nocardia opaca</name>
    <dbReference type="NCBI Taxonomy" id="37919"/>
    <lineage>
        <taxon>Bacteria</taxon>
        <taxon>Bacillati</taxon>
        <taxon>Actinomycetota</taxon>
        <taxon>Actinomycetes</taxon>
        <taxon>Mycobacteriales</taxon>
        <taxon>Nocardiaceae</taxon>
        <taxon>Rhodococcus</taxon>
    </lineage>
</organism>
<dbReference type="AlphaFoldDB" id="A0A076EVN8"/>
<evidence type="ECO:0000313" key="5">
    <source>
        <dbReference type="Proteomes" id="UP000028488"/>
    </source>
</evidence>
<reference evidence="4 5" key="1">
    <citation type="submission" date="2014-07" db="EMBL/GenBank/DDBJ databases">
        <title>Genome Sequence of Rhodococcus opacus Strain R7, a Biodegrader of Mono- and Polycyclic Aromatic Hydrocarbons.</title>
        <authorList>
            <person name="Di Gennaro P."/>
            <person name="Zampolli J."/>
            <person name="Presti I."/>
            <person name="Cappelletti M."/>
            <person name="D'Ursi P."/>
            <person name="Orro A."/>
            <person name="Mezzelani A."/>
            <person name="Milanesi L."/>
        </authorList>
    </citation>
    <scope>NUCLEOTIDE SEQUENCE [LARGE SCALE GENOMIC DNA]</scope>
    <source>
        <strain evidence="4 5">R7</strain>
    </source>
</reference>